<protein>
    <recommendedName>
        <fullName evidence="5">DUF4378 domain-containing protein</fullName>
    </recommendedName>
</protein>
<dbReference type="OrthoDB" id="1918879at2759"/>
<dbReference type="PANTHER" id="PTHR33623">
    <property type="entry name" value="OS04G0572500 PROTEIN"/>
    <property type="match status" value="1"/>
</dbReference>
<dbReference type="EMBL" id="JAGGNH010000003">
    <property type="protein sequence ID" value="KAJ0976763.1"/>
    <property type="molecule type" value="Genomic_DNA"/>
</dbReference>
<feature type="coiled-coil region" evidence="1">
    <location>
        <begin position="451"/>
        <end position="485"/>
    </location>
</feature>
<gene>
    <name evidence="3" type="ORF">J5N97_012237</name>
</gene>
<proteinExistence type="predicted"/>
<feature type="compositionally biased region" description="Low complexity" evidence="2">
    <location>
        <begin position="232"/>
        <end position="258"/>
    </location>
</feature>
<dbReference type="AlphaFoldDB" id="A0A9D5CR60"/>
<reference evidence="3" key="1">
    <citation type="submission" date="2021-03" db="EMBL/GenBank/DDBJ databases">
        <authorList>
            <person name="Li Z."/>
            <person name="Yang C."/>
        </authorList>
    </citation>
    <scope>NUCLEOTIDE SEQUENCE</scope>
    <source>
        <strain evidence="3">Dzin_1.0</strain>
        <tissue evidence="3">Leaf</tissue>
    </source>
</reference>
<feature type="region of interest" description="Disordered" evidence="2">
    <location>
        <begin position="182"/>
        <end position="309"/>
    </location>
</feature>
<organism evidence="3 4">
    <name type="scientific">Dioscorea zingiberensis</name>
    <dbReference type="NCBI Taxonomy" id="325984"/>
    <lineage>
        <taxon>Eukaryota</taxon>
        <taxon>Viridiplantae</taxon>
        <taxon>Streptophyta</taxon>
        <taxon>Embryophyta</taxon>
        <taxon>Tracheophyta</taxon>
        <taxon>Spermatophyta</taxon>
        <taxon>Magnoliopsida</taxon>
        <taxon>Liliopsida</taxon>
        <taxon>Dioscoreales</taxon>
        <taxon>Dioscoreaceae</taxon>
        <taxon>Dioscorea</taxon>
    </lineage>
</organism>
<reference evidence="3" key="2">
    <citation type="journal article" date="2022" name="Hortic Res">
        <title>The genome of Dioscorea zingiberensis sheds light on the biosynthesis, origin and evolution of the medicinally important diosgenin saponins.</title>
        <authorList>
            <person name="Li Y."/>
            <person name="Tan C."/>
            <person name="Li Z."/>
            <person name="Guo J."/>
            <person name="Li S."/>
            <person name="Chen X."/>
            <person name="Wang C."/>
            <person name="Dai X."/>
            <person name="Yang H."/>
            <person name="Song W."/>
            <person name="Hou L."/>
            <person name="Xu J."/>
            <person name="Tong Z."/>
            <person name="Xu A."/>
            <person name="Yuan X."/>
            <person name="Wang W."/>
            <person name="Yang Q."/>
            <person name="Chen L."/>
            <person name="Sun Z."/>
            <person name="Wang K."/>
            <person name="Pan B."/>
            <person name="Chen J."/>
            <person name="Bao Y."/>
            <person name="Liu F."/>
            <person name="Qi X."/>
            <person name="Gang D.R."/>
            <person name="Wen J."/>
            <person name="Li J."/>
        </authorList>
    </citation>
    <scope>NUCLEOTIDE SEQUENCE</scope>
    <source>
        <strain evidence="3">Dzin_1.0</strain>
    </source>
</reference>
<evidence type="ECO:0000313" key="3">
    <source>
        <dbReference type="EMBL" id="KAJ0976763.1"/>
    </source>
</evidence>
<evidence type="ECO:0008006" key="5">
    <source>
        <dbReference type="Google" id="ProtNLM"/>
    </source>
</evidence>
<name>A0A9D5CR60_9LILI</name>
<keyword evidence="1" id="KW-0175">Coiled coil</keyword>
<feature type="compositionally biased region" description="Basic and acidic residues" evidence="2">
    <location>
        <begin position="218"/>
        <end position="227"/>
    </location>
</feature>
<evidence type="ECO:0000256" key="1">
    <source>
        <dbReference type="SAM" id="Coils"/>
    </source>
</evidence>
<dbReference type="Proteomes" id="UP001085076">
    <property type="component" value="Miscellaneous, Linkage group lg03"/>
</dbReference>
<feature type="region of interest" description="Disordered" evidence="2">
    <location>
        <begin position="392"/>
        <end position="418"/>
    </location>
</feature>
<evidence type="ECO:0000256" key="2">
    <source>
        <dbReference type="SAM" id="MobiDB-lite"/>
    </source>
</evidence>
<evidence type="ECO:0000313" key="4">
    <source>
        <dbReference type="Proteomes" id="UP001085076"/>
    </source>
</evidence>
<comment type="caution">
    <text evidence="3">The sequence shown here is derived from an EMBL/GenBank/DDBJ whole genome shotgun (WGS) entry which is preliminary data.</text>
</comment>
<accession>A0A9D5CR60</accession>
<sequence>MAQKKHLRELLREEQEPFLLKSFIQERRGLLRRWPPSPKRQQQAHKIKSALIIPASPTKSPLLLPVLHHPKRPSSLLDIAAAKSPTSNLNPTACFILEAALRINQENKQKERQCHFRRSIRGLGLFGSVFKRLVSSSSRKPRREINQGRRDHVTLSVKDILVWDSPHAAGNCRKRIQVANCYEKRPSSAKRRSPSHGHDHGMENNDGDAAAAAAAARQPDDDIHQHQESSFSSSNDGRATSSSSSSSSSSSEENVSRSVRSDESRTPELASPPHRKTEQGQLVGGTGPEKEYDEEQRQEKEQQLSPVSVLELDPTLEEEEEEDHLEGHVEFYERSLAIVERSKRQLMHHLLRFQRLASLDPIELDLLLAQEEEEEEEHHHHVHHQYFHADADVDADDGNDSDSTMLHTHNQPEDQEEEEEEEIHLLIKKKDIQLGYWPFKACSCSLMPCPCEKAREDMKKLTLDLIDEEKNVKKHTTEQRDMKEEALLLEKVCKRFEAWKEVESNNSTIDMMVGLDLRPESQEWEGRCKDQVREIAALIEIAIFELLLCEFSDEQLRTINDNQLQIVS</sequence>
<keyword evidence="4" id="KW-1185">Reference proteome</keyword>
<dbReference type="PANTHER" id="PTHR33623:SF5">
    <property type="entry name" value="HISTONE-LYSINE N-METHYLTRANSFERASE SETD1B-LIKE PROTEIN"/>
    <property type="match status" value="1"/>
</dbReference>